<gene>
    <name evidence="2" type="ORF">CCUS01_08273</name>
</gene>
<comment type="caution">
    <text evidence="2">The sequence shown here is derived from an EMBL/GenBank/DDBJ whole genome shotgun (WGS) entry which is preliminary data.</text>
</comment>
<dbReference type="EMBL" id="MPDP01000267">
    <property type="protein sequence ID" value="KAK1463586.1"/>
    <property type="molecule type" value="Genomic_DNA"/>
</dbReference>
<protein>
    <submittedName>
        <fullName evidence="2">Uncharacterized protein</fullName>
    </submittedName>
</protein>
<proteinExistence type="predicted"/>
<evidence type="ECO:0000313" key="2">
    <source>
        <dbReference type="EMBL" id="KAK1463586.1"/>
    </source>
</evidence>
<feature type="compositionally biased region" description="Polar residues" evidence="1">
    <location>
        <begin position="1008"/>
        <end position="1017"/>
    </location>
</feature>
<sequence>MRKAYRPWKEVMMYTKNESGVRLLLLVNWVDNELLLYAKVEAGDRWDRQAGWEFKKASDWGRKQWEAWETIGFGMREAETQVPTYASKRHHPWKMATQRRRGTTLTGANGADFRFTTRKEGGGTNCRGDPFLRTCLSARTRRSRGQAGRIGRSCQLQPTVVFLKELRTSLTCGPFWYYPQDTPYLHISVASFCWTCMKTRLHTWLHSCGLEKLFVPLLRPISCSDLPCFFLQIPANLHSTGEALSTTGMMITQDFLDSSTSIPSKEKEKAARSGEAKELPDIHITTIQLNAISQRSISFFQLFGLYSLINGVSGNASRMVPNEGETDSHIWIRRTSARLWTFRPSTTDAGLAGPFFSSSFSLLAFLASFPVTTSSEEPRRGGGKGLLLGTWKNGEWTKKRHFHPWLMQERGANAAGTGTTAQPWKHRAPRIRRSIRPRLVSFDPLPCLSPQPPGPLLHPTQLKAQNVHTSYISLTALSVPPLLLQKNPSLFASNTKSLFSNIVIVALAPAPSPPSVDLHRPWLSHSKSPAPAITRETLSQDIAARESPFVVSPALAQRVTFPGEGGGTDEALRLNSPSWHGEWLHAQYVSDEQRMTTNRPNPSRLLRIHVSTIRPALLTRFTTLGWPHVVVVLTLLRLFLFTASRLPREMESPRGIPRLFDSPDPKAPARIPSIRAPFHSNTTPILALYFHMFGPFLTAAHIPRPPMRPAAIEQDFPGLHCATPKLEPRNVTGSMTRDCHAGRCPPSGHLPGSLLLQRLKPTSIARDSEPRPAQGPTISGHEALLLNSTIHHDVRNHFGTASRLIVTHRPRGSPSERTHCFHPIAKRIRKDLCFHNSHFMVTLASSYGESGAFLPDICLTPLQLPYISSRIGLFLSAAVDYMQIIPSISQLKDGGSLKVDSKETRHTSCQVNYTGFLFNKRVPEKHFYRQELDATQLLGINMVSTEFVVSSKWIKRSSKVEHGNLFRSVRSEEAQFSASPTSSAARRTEAALNHSSHQSPDAVVHTASEMQTSQRLI</sequence>
<organism evidence="2 3">
    <name type="scientific">Colletotrichum cuscutae</name>
    <dbReference type="NCBI Taxonomy" id="1209917"/>
    <lineage>
        <taxon>Eukaryota</taxon>
        <taxon>Fungi</taxon>
        <taxon>Dikarya</taxon>
        <taxon>Ascomycota</taxon>
        <taxon>Pezizomycotina</taxon>
        <taxon>Sordariomycetes</taxon>
        <taxon>Hypocreomycetidae</taxon>
        <taxon>Glomerellales</taxon>
        <taxon>Glomerellaceae</taxon>
        <taxon>Colletotrichum</taxon>
        <taxon>Colletotrichum acutatum species complex</taxon>
    </lineage>
</organism>
<reference evidence="2" key="1">
    <citation type="submission" date="2016-11" db="EMBL/GenBank/DDBJ databases">
        <title>The genome sequence of Colletotrichum cuscutae.</title>
        <authorList>
            <person name="Baroncelli R."/>
        </authorList>
    </citation>
    <scope>NUCLEOTIDE SEQUENCE</scope>
    <source>
        <strain evidence="2">IMI 304802</strain>
    </source>
</reference>
<evidence type="ECO:0000256" key="1">
    <source>
        <dbReference type="SAM" id="MobiDB-lite"/>
    </source>
</evidence>
<dbReference type="Proteomes" id="UP001239213">
    <property type="component" value="Unassembled WGS sequence"/>
</dbReference>
<accession>A0AAI9UV18</accession>
<keyword evidence="3" id="KW-1185">Reference proteome</keyword>
<evidence type="ECO:0000313" key="3">
    <source>
        <dbReference type="Proteomes" id="UP001239213"/>
    </source>
</evidence>
<dbReference type="AlphaFoldDB" id="A0AAI9UV18"/>
<feature type="region of interest" description="Disordered" evidence="1">
    <location>
        <begin position="993"/>
        <end position="1017"/>
    </location>
</feature>
<name>A0AAI9UV18_9PEZI</name>